<dbReference type="InterPro" id="IPR016166">
    <property type="entry name" value="FAD-bd_PCMH"/>
</dbReference>
<feature type="compositionally biased region" description="Low complexity" evidence="3">
    <location>
        <begin position="431"/>
        <end position="448"/>
    </location>
</feature>
<comment type="similarity">
    <text evidence="1">Belongs to the oxygen-dependent FAD-linked oxidoreductase family.</text>
</comment>
<feature type="region of interest" description="Disordered" evidence="3">
    <location>
        <begin position="431"/>
        <end position="454"/>
    </location>
</feature>
<dbReference type="InterPro" id="IPR012951">
    <property type="entry name" value="BBE"/>
</dbReference>
<name>A0A6P8AQG4_PYRGI</name>
<dbReference type="Gene3D" id="3.30.465.10">
    <property type="match status" value="2"/>
</dbReference>
<dbReference type="PANTHER" id="PTHR13878:SF91">
    <property type="entry name" value="FAD BINDING DOMAIN PROTEIN (AFU_ORTHOLOGUE AFUA_6G12070)-RELATED"/>
    <property type="match status" value="1"/>
</dbReference>
<keyword evidence="4" id="KW-0732">Signal</keyword>
<dbReference type="InterPro" id="IPR016169">
    <property type="entry name" value="FAD-bd_PCMH_sub2"/>
</dbReference>
<organism evidence="6 7">
    <name type="scientific">Pyricularia grisea</name>
    <name type="common">Crabgrass-specific blast fungus</name>
    <name type="synonym">Magnaporthe grisea</name>
    <dbReference type="NCBI Taxonomy" id="148305"/>
    <lineage>
        <taxon>Eukaryota</taxon>
        <taxon>Fungi</taxon>
        <taxon>Dikarya</taxon>
        <taxon>Ascomycota</taxon>
        <taxon>Pezizomycotina</taxon>
        <taxon>Sordariomycetes</taxon>
        <taxon>Sordariomycetidae</taxon>
        <taxon>Magnaporthales</taxon>
        <taxon>Pyriculariaceae</taxon>
        <taxon>Pyricularia</taxon>
    </lineage>
</organism>
<evidence type="ECO:0000256" key="1">
    <source>
        <dbReference type="ARBA" id="ARBA00005466"/>
    </source>
</evidence>
<keyword evidence="2" id="KW-0560">Oxidoreductase</keyword>
<dbReference type="GO" id="GO:0071949">
    <property type="term" value="F:FAD binding"/>
    <property type="evidence" value="ECO:0007669"/>
    <property type="project" value="InterPro"/>
</dbReference>
<accession>A0A6P8AQG4</accession>
<dbReference type="PROSITE" id="PS51387">
    <property type="entry name" value="FAD_PCMH"/>
    <property type="match status" value="1"/>
</dbReference>
<dbReference type="Pfam" id="PF08031">
    <property type="entry name" value="BBE"/>
    <property type="match status" value="1"/>
</dbReference>
<dbReference type="InterPro" id="IPR050432">
    <property type="entry name" value="FAD-linked_Oxidoreductases_BP"/>
</dbReference>
<dbReference type="InterPro" id="IPR006094">
    <property type="entry name" value="Oxid_FAD_bind_N"/>
</dbReference>
<keyword evidence="6" id="KW-1185">Reference proteome</keyword>
<evidence type="ECO:0000256" key="3">
    <source>
        <dbReference type="SAM" id="MobiDB-lite"/>
    </source>
</evidence>
<gene>
    <name evidence="7" type="ORF">PgNI_11933</name>
</gene>
<dbReference type="PANTHER" id="PTHR13878">
    <property type="entry name" value="GULONOLACTONE OXIDASE"/>
    <property type="match status" value="1"/>
</dbReference>
<reference evidence="7" key="3">
    <citation type="submission" date="2025-08" db="UniProtKB">
        <authorList>
            <consortium name="RefSeq"/>
        </authorList>
    </citation>
    <scope>IDENTIFICATION</scope>
    <source>
        <strain evidence="7">NI907</strain>
    </source>
</reference>
<dbReference type="SUPFAM" id="SSF56176">
    <property type="entry name" value="FAD-binding/transporter-associated domain-like"/>
    <property type="match status" value="1"/>
</dbReference>
<evidence type="ECO:0000259" key="5">
    <source>
        <dbReference type="PROSITE" id="PS51387"/>
    </source>
</evidence>
<reference evidence="7" key="1">
    <citation type="journal article" date="2019" name="Mol. Biol. Evol.">
        <title>Blast fungal genomes show frequent chromosomal changes, gene gains and losses, and effector gene turnover.</title>
        <authorList>
            <person name="Gomez Luciano L.B."/>
            <person name="Jason Tsai I."/>
            <person name="Chuma I."/>
            <person name="Tosa Y."/>
            <person name="Chen Y.H."/>
            <person name="Li J.Y."/>
            <person name="Li M.Y."/>
            <person name="Jade Lu M.Y."/>
            <person name="Nakayashiki H."/>
            <person name="Li W.H."/>
        </authorList>
    </citation>
    <scope>NUCLEOTIDE SEQUENCE</scope>
    <source>
        <strain evidence="7">NI907</strain>
    </source>
</reference>
<evidence type="ECO:0000313" key="7">
    <source>
        <dbReference type="RefSeq" id="XP_030977142.1"/>
    </source>
</evidence>
<dbReference type="OrthoDB" id="9983560at2759"/>
<evidence type="ECO:0000313" key="6">
    <source>
        <dbReference type="Proteomes" id="UP000515153"/>
    </source>
</evidence>
<evidence type="ECO:0000256" key="2">
    <source>
        <dbReference type="ARBA" id="ARBA00023002"/>
    </source>
</evidence>
<dbReference type="GO" id="GO:0016491">
    <property type="term" value="F:oxidoreductase activity"/>
    <property type="evidence" value="ECO:0007669"/>
    <property type="project" value="UniProtKB-KW"/>
</dbReference>
<feature type="chain" id="PRO_5027700570" description="FAD-binding PCMH-type domain-containing protein" evidence="4">
    <location>
        <begin position="21"/>
        <end position="629"/>
    </location>
</feature>
<dbReference type="KEGG" id="pgri:PgNI_11933"/>
<reference evidence="7" key="2">
    <citation type="submission" date="2019-10" db="EMBL/GenBank/DDBJ databases">
        <authorList>
            <consortium name="NCBI Genome Project"/>
        </authorList>
    </citation>
    <scope>NUCLEOTIDE SEQUENCE</scope>
    <source>
        <strain evidence="7">NI907</strain>
    </source>
</reference>
<feature type="signal peptide" evidence="4">
    <location>
        <begin position="1"/>
        <end position="20"/>
    </location>
</feature>
<dbReference type="AlphaFoldDB" id="A0A6P8AQG4"/>
<dbReference type="Pfam" id="PF01565">
    <property type="entry name" value="FAD_binding_4"/>
    <property type="match status" value="1"/>
</dbReference>
<proteinExistence type="inferred from homology"/>
<dbReference type="GeneID" id="41966796"/>
<feature type="domain" description="FAD-binding PCMH-type" evidence="5">
    <location>
        <begin position="147"/>
        <end position="334"/>
    </location>
</feature>
<protein>
    <recommendedName>
        <fullName evidence="5">FAD-binding PCMH-type domain-containing protein</fullName>
    </recommendedName>
</protein>
<dbReference type="RefSeq" id="XP_030977142.1">
    <property type="nucleotide sequence ID" value="XM_031131891.1"/>
</dbReference>
<evidence type="ECO:0000256" key="4">
    <source>
        <dbReference type="SAM" id="SignalP"/>
    </source>
</evidence>
<sequence length="629" mass="68885">MPRQLFTSLVLALYLNLAGAANFPWETSQLSEAEAASWSDISFGNASQTPIPPGPECKVLPGDIAWPTAQDWIRLNNTLDGVLLRPEPAGAVCYTNNALYNRERCNWILSEGGSGRFWIDEPLNVLTRWPQGDSCPVELRPRGNCTRGGFSDYVVDARTVKHIQVAVNFARNRGIRLVIKNTGHDFHGKSCGKGSISIWTHHLKSFEFIPSLTIPSTTPSDAPLYSGMAARVSSGLESWEMYAHMRRNNMHLAVPGDSTVGAYGGWILGGGHHNLASHFGLGSDQPLVLQVVTADGRFVTADHVGSSDLFFALRGGGPSTYGVVTSAVVKAYPALEVSQTSVRFSTSNINGSTAHKADVFWQGASAVYWFSKFATDARGTVYDNISPSGNSAFTFSAEFELPSFTTGQADAWIRTLADNLRELGISVSNPAARASSRSSDGSQGRGDQPGNTRFSSRLFPRMIWEDEELFDQTMSVIRQVVEEGGYTFHGIHQTPKPAVAGWPGTTSGVNPAFRLTQMHADIFDRSSVGGTPQQWMQGWARLNEYTQKIRDVTPDSGAYVNEADRMEPDWQQSFYGDNYQRLAEIKSLWDPWGLFWAPITPGSEKWEVRTADGLPTQNGPLCRTGPAEV</sequence>
<dbReference type="InterPro" id="IPR036318">
    <property type="entry name" value="FAD-bd_PCMH-like_sf"/>
</dbReference>
<dbReference type="Proteomes" id="UP000515153">
    <property type="component" value="Unplaced"/>
</dbReference>